<dbReference type="GO" id="GO:0032259">
    <property type="term" value="P:methylation"/>
    <property type="evidence" value="ECO:0007669"/>
    <property type="project" value="UniProtKB-KW"/>
</dbReference>
<dbReference type="EMBL" id="FWWR01000009">
    <property type="protein sequence ID" value="SMB88600.1"/>
    <property type="molecule type" value="Genomic_DNA"/>
</dbReference>
<proteinExistence type="predicted"/>
<evidence type="ECO:0000313" key="2">
    <source>
        <dbReference type="EMBL" id="SMB88600.1"/>
    </source>
</evidence>
<accession>A0A1W1V5Z6</accession>
<dbReference type="AlphaFoldDB" id="A0A1W1V5Z6"/>
<protein>
    <submittedName>
        <fullName evidence="2">Demethylmenaquinone methyltransferase / 2-methoxy-6-polyprenyl-1,4-benzoquinol methylase</fullName>
    </submittedName>
</protein>
<name>A0A1W1V5Z6_PEPAS</name>
<evidence type="ECO:0000313" key="3">
    <source>
        <dbReference type="Proteomes" id="UP000192368"/>
    </source>
</evidence>
<dbReference type="Gene3D" id="3.40.50.150">
    <property type="entry name" value="Vaccinia Virus protein VP39"/>
    <property type="match status" value="1"/>
</dbReference>
<dbReference type="SUPFAM" id="SSF53335">
    <property type="entry name" value="S-adenosyl-L-methionine-dependent methyltransferases"/>
    <property type="match status" value="1"/>
</dbReference>
<dbReference type="STRING" id="573058.SAMN00017477_1428"/>
<dbReference type="OrthoDB" id="9777257at2"/>
<dbReference type="PANTHER" id="PTHR43861">
    <property type="entry name" value="TRANS-ACONITATE 2-METHYLTRANSFERASE-RELATED"/>
    <property type="match status" value="1"/>
</dbReference>
<dbReference type="RefSeq" id="WP_084230968.1">
    <property type="nucleotide sequence ID" value="NZ_FWWR01000009.1"/>
</dbReference>
<dbReference type="Pfam" id="PF13847">
    <property type="entry name" value="Methyltransf_31"/>
    <property type="match status" value="1"/>
</dbReference>
<evidence type="ECO:0000259" key="1">
    <source>
        <dbReference type="Pfam" id="PF13847"/>
    </source>
</evidence>
<dbReference type="Proteomes" id="UP000192368">
    <property type="component" value="Unassembled WGS sequence"/>
</dbReference>
<dbReference type="GO" id="GO:0008168">
    <property type="term" value="F:methyltransferase activity"/>
    <property type="evidence" value="ECO:0007669"/>
    <property type="project" value="UniProtKB-KW"/>
</dbReference>
<keyword evidence="3" id="KW-1185">Reference proteome</keyword>
<keyword evidence="2" id="KW-0808">Transferase</keyword>
<sequence length="196" mass="22462">MNQVEYFNSLAQEWDVFCKHDTEKIRKILSFLKIETGDKVLDVGTGTGVLVPFLLEKVKESGEILAIDISEKMIEVAKRKLQASNLEFVNGDALSFDLKKDYYDHAVCYSMFPHFQDKRYAIDKLKEYLKVGGKIIICHSQSREAINNLHKNASDVVENDVLPTLEILEGYFIDSGYEVIERVDTDEMFVVIAKKK</sequence>
<dbReference type="CDD" id="cd02440">
    <property type="entry name" value="AdoMet_MTases"/>
    <property type="match status" value="1"/>
</dbReference>
<organism evidence="2 3">
    <name type="scientific">Peptoniphilus asaccharolyticus DSM 20463</name>
    <dbReference type="NCBI Taxonomy" id="573058"/>
    <lineage>
        <taxon>Bacteria</taxon>
        <taxon>Bacillati</taxon>
        <taxon>Bacillota</taxon>
        <taxon>Tissierellia</taxon>
        <taxon>Tissierellales</taxon>
        <taxon>Peptoniphilaceae</taxon>
        <taxon>Peptoniphilus</taxon>
    </lineage>
</organism>
<gene>
    <name evidence="2" type="ORF">SAMN00017477_1428</name>
</gene>
<keyword evidence="2" id="KW-0489">Methyltransferase</keyword>
<dbReference type="InterPro" id="IPR025714">
    <property type="entry name" value="Methyltranfer_dom"/>
</dbReference>
<feature type="domain" description="Methyltransferase" evidence="1">
    <location>
        <begin position="35"/>
        <end position="154"/>
    </location>
</feature>
<reference evidence="3" key="1">
    <citation type="submission" date="2017-04" db="EMBL/GenBank/DDBJ databases">
        <authorList>
            <person name="Varghese N."/>
            <person name="Submissions S."/>
        </authorList>
    </citation>
    <scope>NUCLEOTIDE SEQUENCE [LARGE SCALE GENOMIC DNA]</scope>
    <source>
        <strain evidence="3">DSM 20463</strain>
    </source>
</reference>
<dbReference type="InterPro" id="IPR029063">
    <property type="entry name" value="SAM-dependent_MTases_sf"/>
</dbReference>